<dbReference type="EMBL" id="JAHLQF010000002">
    <property type="protein sequence ID" value="MBU5484723.1"/>
    <property type="molecule type" value="Genomic_DNA"/>
</dbReference>
<dbReference type="GO" id="GO:0016301">
    <property type="term" value="F:kinase activity"/>
    <property type="evidence" value="ECO:0007669"/>
    <property type="project" value="UniProtKB-KW"/>
</dbReference>
<feature type="transmembrane region" description="Helical" evidence="9">
    <location>
        <begin position="123"/>
        <end position="144"/>
    </location>
</feature>
<evidence type="ECO:0000313" key="12">
    <source>
        <dbReference type="EMBL" id="MBU5484723.1"/>
    </source>
</evidence>
<evidence type="ECO:0000256" key="1">
    <source>
        <dbReference type="ARBA" id="ARBA00000085"/>
    </source>
</evidence>
<evidence type="ECO:0000256" key="7">
    <source>
        <dbReference type="ARBA" id="ARBA00022840"/>
    </source>
</evidence>
<dbReference type="InterPro" id="IPR050482">
    <property type="entry name" value="Sensor_HK_TwoCompSys"/>
</dbReference>
<keyword evidence="6 12" id="KW-0418">Kinase</keyword>
<dbReference type="Pfam" id="PF02518">
    <property type="entry name" value="HATPase_c"/>
    <property type="match status" value="1"/>
</dbReference>
<reference evidence="12 13" key="1">
    <citation type="submission" date="2021-06" db="EMBL/GenBank/DDBJ databases">
        <authorList>
            <person name="Sun Q."/>
            <person name="Li D."/>
        </authorList>
    </citation>
    <scope>NUCLEOTIDE SEQUENCE [LARGE SCALE GENOMIC DNA]</scope>
    <source>
        <strain evidence="12 13">MSJ-11</strain>
    </source>
</reference>
<dbReference type="Proteomes" id="UP000726170">
    <property type="component" value="Unassembled WGS sequence"/>
</dbReference>
<sequence>MDSKKLLIIIRYIIITLLLFSIVTYRENNVTINTVMVILLLIVNNQIRFFILNKNTLLIFFSIIAECLLAFMAYKSYGGALIFYFLIPTLDSAFMLKNNLSYIGLTIISLLTVYSSYSHVALNISELLSSLSAIIIIYLLVFYIKEENNKKIKAQELYDKLRISEEKLIKANSDLEEYASSIEELTLLRERNRISREIHDSVGHALSTMIIQLGAIEKVALKDGRIASEMASNLGGFAKGSLQEVRGAVRALKPREFKENQGMLPIEELIKNFQKFTGVEVRLNYAKEKWTLNSEQSFVIYRVIQEFLSNSLKHGKASRVNIFINFTTENIILTMQDNGLGADNIEKGMGLKSIWERVHEIGGEVSYNSKSGEGFLLRVVLF</sequence>
<dbReference type="Pfam" id="PF07730">
    <property type="entry name" value="HisKA_3"/>
    <property type="match status" value="1"/>
</dbReference>
<comment type="caution">
    <text evidence="12">The sequence shown here is derived from an EMBL/GenBank/DDBJ whole genome shotgun (WGS) entry which is preliminary data.</text>
</comment>
<keyword evidence="4" id="KW-0808">Transferase</keyword>
<dbReference type="PANTHER" id="PTHR24421:SF10">
    <property type="entry name" value="NITRATE_NITRITE SENSOR PROTEIN NARQ"/>
    <property type="match status" value="1"/>
</dbReference>
<keyword evidence="9" id="KW-0472">Membrane</keyword>
<evidence type="ECO:0000256" key="9">
    <source>
        <dbReference type="SAM" id="Phobius"/>
    </source>
</evidence>
<dbReference type="RefSeq" id="WP_216439183.1">
    <property type="nucleotide sequence ID" value="NZ_JAHLQF010000002.1"/>
</dbReference>
<protein>
    <recommendedName>
        <fullName evidence="2">histidine kinase</fullName>
        <ecNumber evidence="2">2.7.13.3</ecNumber>
    </recommendedName>
</protein>
<evidence type="ECO:0000313" key="13">
    <source>
        <dbReference type="Proteomes" id="UP000726170"/>
    </source>
</evidence>
<dbReference type="InterPro" id="IPR003594">
    <property type="entry name" value="HATPase_dom"/>
</dbReference>
<feature type="transmembrane region" description="Helical" evidence="9">
    <location>
        <begin position="32"/>
        <end position="51"/>
    </location>
</feature>
<gene>
    <name evidence="12" type="ORF">KQI86_10295</name>
</gene>
<keyword evidence="8" id="KW-0902">Two-component regulatory system</keyword>
<name>A0ABS6EI58_9CLOT</name>
<keyword evidence="9" id="KW-0812">Transmembrane</keyword>
<dbReference type="CDD" id="cd16917">
    <property type="entry name" value="HATPase_UhpB-NarQ-NarX-like"/>
    <property type="match status" value="1"/>
</dbReference>
<evidence type="ECO:0000256" key="3">
    <source>
        <dbReference type="ARBA" id="ARBA00022553"/>
    </source>
</evidence>
<evidence type="ECO:0000256" key="2">
    <source>
        <dbReference type="ARBA" id="ARBA00012438"/>
    </source>
</evidence>
<keyword evidence="3" id="KW-0597">Phosphoprotein</keyword>
<feature type="transmembrane region" description="Helical" evidence="9">
    <location>
        <begin position="99"/>
        <end position="117"/>
    </location>
</feature>
<feature type="domain" description="Histidine kinase/HSP90-like ATPase" evidence="10">
    <location>
        <begin position="300"/>
        <end position="379"/>
    </location>
</feature>
<feature type="domain" description="Signal transduction histidine kinase subgroup 3 dimerisation and phosphoacceptor" evidence="11">
    <location>
        <begin position="190"/>
        <end position="256"/>
    </location>
</feature>
<accession>A0ABS6EI58</accession>
<proteinExistence type="predicted"/>
<evidence type="ECO:0000256" key="5">
    <source>
        <dbReference type="ARBA" id="ARBA00022741"/>
    </source>
</evidence>
<evidence type="ECO:0000256" key="4">
    <source>
        <dbReference type="ARBA" id="ARBA00022679"/>
    </source>
</evidence>
<evidence type="ECO:0000259" key="11">
    <source>
        <dbReference type="Pfam" id="PF07730"/>
    </source>
</evidence>
<feature type="transmembrane region" description="Helical" evidence="9">
    <location>
        <begin position="6"/>
        <end position="25"/>
    </location>
</feature>
<dbReference type="EC" id="2.7.13.3" evidence="2"/>
<evidence type="ECO:0000256" key="6">
    <source>
        <dbReference type="ARBA" id="ARBA00022777"/>
    </source>
</evidence>
<evidence type="ECO:0000259" key="10">
    <source>
        <dbReference type="Pfam" id="PF02518"/>
    </source>
</evidence>
<evidence type="ECO:0000256" key="8">
    <source>
        <dbReference type="ARBA" id="ARBA00023012"/>
    </source>
</evidence>
<dbReference type="PANTHER" id="PTHR24421">
    <property type="entry name" value="NITRATE/NITRITE SENSOR PROTEIN NARX-RELATED"/>
    <property type="match status" value="1"/>
</dbReference>
<feature type="transmembrane region" description="Helical" evidence="9">
    <location>
        <begin position="57"/>
        <end position="87"/>
    </location>
</feature>
<keyword evidence="5" id="KW-0547">Nucleotide-binding</keyword>
<keyword evidence="7" id="KW-0067">ATP-binding</keyword>
<keyword evidence="9" id="KW-1133">Transmembrane helix</keyword>
<organism evidence="12 13">
    <name type="scientific">Clostridium mobile</name>
    <dbReference type="NCBI Taxonomy" id="2841512"/>
    <lineage>
        <taxon>Bacteria</taxon>
        <taxon>Bacillati</taxon>
        <taxon>Bacillota</taxon>
        <taxon>Clostridia</taxon>
        <taxon>Eubacteriales</taxon>
        <taxon>Clostridiaceae</taxon>
        <taxon>Clostridium</taxon>
    </lineage>
</organism>
<comment type="catalytic activity">
    <reaction evidence="1">
        <text>ATP + protein L-histidine = ADP + protein N-phospho-L-histidine.</text>
        <dbReference type="EC" id="2.7.13.3"/>
    </reaction>
</comment>
<dbReference type="InterPro" id="IPR011712">
    <property type="entry name" value="Sig_transdc_His_kin_sub3_dim/P"/>
</dbReference>
<keyword evidence="13" id="KW-1185">Reference proteome</keyword>